<organism evidence="3 4">
    <name type="scientific">Phytophthora boehmeriae</name>
    <dbReference type="NCBI Taxonomy" id="109152"/>
    <lineage>
        <taxon>Eukaryota</taxon>
        <taxon>Sar</taxon>
        <taxon>Stramenopiles</taxon>
        <taxon>Oomycota</taxon>
        <taxon>Peronosporomycetes</taxon>
        <taxon>Peronosporales</taxon>
        <taxon>Peronosporaceae</taxon>
        <taxon>Phytophthora</taxon>
    </lineage>
</organism>
<feature type="chain" id="PRO_5035842415" description="Heme haloperoxidase family profile domain-containing protein" evidence="1">
    <location>
        <begin position="18"/>
        <end position="263"/>
    </location>
</feature>
<gene>
    <name evidence="3" type="ORF">PHYBOEH_000979</name>
</gene>
<dbReference type="OrthoDB" id="407298at2759"/>
<protein>
    <recommendedName>
        <fullName evidence="2">Heme haloperoxidase family profile domain-containing protein</fullName>
    </recommendedName>
</protein>
<keyword evidence="4" id="KW-1185">Reference proteome</keyword>
<keyword evidence="1" id="KW-0732">Signal</keyword>
<dbReference type="AlphaFoldDB" id="A0A8T1VAE3"/>
<evidence type="ECO:0000313" key="4">
    <source>
        <dbReference type="Proteomes" id="UP000693981"/>
    </source>
</evidence>
<sequence length="263" mass="28663">MTTKLSLVLTCGAIAIAFSPLFSVEDSVLPSISQPLTTGVHEYFRPSDDQVWGLPGDSPHKFFRSPCPALNAMANHGHIPRDGKSLTPEVLGGALMKVYNIDKKVLDIVFLALPSAFTLADLGDPNFIDHDASLVHDDSYFQVAPFKSNETLVNELLASADDTTGMITTRSLAHFRRRREAESSRDNTEFSFSALASFVANGEAAFVLLGLGDSTTATISVDHARSFLLEERIPADFQRSKASISVSKMLFTIAKLKLLAWLD</sequence>
<dbReference type="Proteomes" id="UP000693981">
    <property type="component" value="Unassembled WGS sequence"/>
</dbReference>
<feature type="domain" description="Heme haloperoxidase family profile" evidence="2">
    <location>
        <begin position="39"/>
        <end position="260"/>
    </location>
</feature>
<evidence type="ECO:0000256" key="1">
    <source>
        <dbReference type="SAM" id="SignalP"/>
    </source>
</evidence>
<dbReference type="Pfam" id="PF01328">
    <property type="entry name" value="Peroxidase_2"/>
    <property type="match status" value="1"/>
</dbReference>
<accession>A0A8T1VAE3</accession>
<dbReference type="GO" id="GO:0004601">
    <property type="term" value="F:peroxidase activity"/>
    <property type="evidence" value="ECO:0007669"/>
    <property type="project" value="InterPro"/>
</dbReference>
<dbReference type="PANTHER" id="PTHR33577:SF9">
    <property type="entry name" value="PEROXIDASE STCC"/>
    <property type="match status" value="1"/>
</dbReference>
<evidence type="ECO:0000259" key="2">
    <source>
        <dbReference type="PROSITE" id="PS51405"/>
    </source>
</evidence>
<dbReference type="InterPro" id="IPR000028">
    <property type="entry name" value="Chloroperoxidase"/>
</dbReference>
<dbReference type="EMBL" id="JAGDFL010001190">
    <property type="protein sequence ID" value="KAG7377253.1"/>
    <property type="molecule type" value="Genomic_DNA"/>
</dbReference>
<evidence type="ECO:0000313" key="3">
    <source>
        <dbReference type="EMBL" id="KAG7377253.1"/>
    </source>
</evidence>
<feature type="signal peptide" evidence="1">
    <location>
        <begin position="1"/>
        <end position="17"/>
    </location>
</feature>
<reference evidence="3" key="1">
    <citation type="submission" date="2021-02" db="EMBL/GenBank/DDBJ databases">
        <authorList>
            <person name="Palmer J.M."/>
        </authorList>
    </citation>
    <scope>NUCLEOTIDE SEQUENCE</scope>
    <source>
        <strain evidence="3">SCRP23</strain>
    </source>
</reference>
<dbReference type="PROSITE" id="PS51405">
    <property type="entry name" value="HEME_HALOPEROXIDASE"/>
    <property type="match status" value="1"/>
</dbReference>
<dbReference type="PANTHER" id="PTHR33577">
    <property type="entry name" value="STERIGMATOCYSTIN BIOSYNTHESIS PEROXIDASE STCC-RELATED"/>
    <property type="match status" value="1"/>
</dbReference>
<proteinExistence type="predicted"/>
<comment type="caution">
    <text evidence="3">The sequence shown here is derived from an EMBL/GenBank/DDBJ whole genome shotgun (WGS) entry which is preliminary data.</text>
</comment>
<name>A0A8T1VAE3_9STRA</name>